<dbReference type="EMBL" id="CM008971">
    <property type="protein sequence ID" value="PNW77990.1"/>
    <property type="molecule type" value="Genomic_DNA"/>
</dbReference>
<dbReference type="SMART" id="SM00702">
    <property type="entry name" value="P4Hc"/>
    <property type="match status" value="1"/>
</dbReference>
<keyword evidence="6" id="KW-0408">Iron</keyword>
<evidence type="ECO:0000313" key="10">
    <source>
        <dbReference type="EMBL" id="PNW77990.1"/>
    </source>
</evidence>
<dbReference type="KEGG" id="cre:CHLRE_10g459900v5"/>
<dbReference type="Gramene" id="PNW77990">
    <property type="protein sequence ID" value="PNW77990"/>
    <property type="gene ID" value="CHLRE_10g459900v5"/>
</dbReference>
<keyword evidence="4" id="KW-0223">Dioxygenase</keyword>
<dbReference type="OrthoDB" id="420380at2759"/>
<evidence type="ECO:0000313" key="11">
    <source>
        <dbReference type="Proteomes" id="UP000006906"/>
    </source>
</evidence>
<dbReference type="GeneID" id="5724142"/>
<dbReference type="InterPro" id="IPR005123">
    <property type="entry name" value="Oxoglu/Fe-dep_dioxygenase_dom"/>
</dbReference>
<evidence type="ECO:0000256" key="7">
    <source>
        <dbReference type="ARBA" id="ARBA00049169"/>
    </source>
</evidence>
<evidence type="ECO:0000256" key="2">
    <source>
        <dbReference type="ARBA" id="ARBA00004648"/>
    </source>
</evidence>
<feature type="signal peptide" evidence="8">
    <location>
        <begin position="1"/>
        <end position="23"/>
    </location>
</feature>
<evidence type="ECO:0000256" key="8">
    <source>
        <dbReference type="SAM" id="SignalP"/>
    </source>
</evidence>
<evidence type="ECO:0000256" key="1">
    <source>
        <dbReference type="ARBA" id="ARBA00001961"/>
    </source>
</evidence>
<comment type="subcellular location">
    <subcellularLocation>
        <location evidence="2">Endoplasmic reticulum membrane</location>
        <topology evidence="2">Single-pass type II membrane protein</topology>
    </subcellularLocation>
</comment>
<evidence type="ECO:0000256" key="3">
    <source>
        <dbReference type="ARBA" id="ARBA00022723"/>
    </source>
</evidence>
<dbReference type="ExpressionAtlas" id="A0A2K3DBS4">
    <property type="expression patterns" value="baseline"/>
</dbReference>
<dbReference type="GO" id="GO:0004656">
    <property type="term" value="F:procollagen-proline 4-dioxygenase activity"/>
    <property type="evidence" value="ECO:0000318"/>
    <property type="project" value="GO_Central"/>
</dbReference>
<dbReference type="GO" id="GO:0005789">
    <property type="term" value="C:endoplasmic reticulum membrane"/>
    <property type="evidence" value="ECO:0007669"/>
    <property type="project" value="UniProtKB-SubCell"/>
</dbReference>
<organism evidence="10 11">
    <name type="scientific">Chlamydomonas reinhardtii</name>
    <name type="common">Chlamydomonas smithii</name>
    <dbReference type="NCBI Taxonomy" id="3055"/>
    <lineage>
        <taxon>Eukaryota</taxon>
        <taxon>Viridiplantae</taxon>
        <taxon>Chlorophyta</taxon>
        <taxon>core chlorophytes</taxon>
        <taxon>Chlorophyceae</taxon>
        <taxon>CS clade</taxon>
        <taxon>Chlamydomonadales</taxon>
        <taxon>Chlamydomonadaceae</taxon>
        <taxon>Chlamydomonas</taxon>
    </lineage>
</organism>
<dbReference type="PANTHER" id="PTHR10869">
    <property type="entry name" value="PROLYL 4-HYDROXYLASE ALPHA SUBUNIT"/>
    <property type="match status" value="1"/>
</dbReference>
<evidence type="ECO:0000256" key="4">
    <source>
        <dbReference type="ARBA" id="ARBA00022964"/>
    </source>
</evidence>
<dbReference type="InterPro" id="IPR006620">
    <property type="entry name" value="Pro_4_hyd_alph"/>
</dbReference>
<dbReference type="InterPro" id="IPR045054">
    <property type="entry name" value="P4HA-like"/>
</dbReference>
<feature type="chain" id="PRO_5014416253" description="Fe2OG dioxygenase domain-containing protein" evidence="8">
    <location>
        <begin position="24"/>
        <end position="375"/>
    </location>
</feature>
<gene>
    <name evidence="10" type="ORF">CHLRE_10g459900v5</name>
</gene>
<dbReference type="InterPro" id="IPR044862">
    <property type="entry name" value="Pro_4_hyd_alph_FE2OG_OXY"/>
</dbReference>
<proteinExistence type="predicted"/>
<dbReference type="PANTHER" id="PTHR10869:SF238">
    <property type="entry name" value="PROLYL 4-HYDROXYLASE 6-RELATED"/>
    <property type="match status" value="1"/>
</dbReference>
<keyword evidence="11" id="KW-1185">Reference proteome</keyword>
<protein>
    <recommendedName>
        <fullName evidence="9">Fe2OG dioxygenase domain-containing protein</fullName>
    </recommendedName>
</protein>
<dbReference type="PROSITE" id="PS51471">
    <property type="entry name" value="FE2OG_OXY"/>
    <property type="match status" value="1"/>
</dbReference>
<name>A0A2K3DBS4_CHLRE</name>
<dbReference type="GO" id="GO:0005783">
    <property type="term" value="C:endoplasmic reticulum"/>
    <property type="evidence" value="ECO:0000318"/>
    <property type="project" value="GO_Central"/>
</dbReference>
<dbReference type="GO" id="GO:0031418">
    <property type="term" value="F:L-ascorbic acid binding"/>
    <property type="evidence" value="ECO:0007669"/>
    <property type="project" value="InterPro"/>
</dbReference>
<evidence type="ECO:0000256" key="5">
    <source>
        <dbReference type="ARBA" id="ARBA00023002"/>
    </source>
</evidence>
<feature type="domain" description="Fe2OG dioxygenase" evidence="9">
    <location>
        <begin position="152"/>
        <end position="287"/>
    </location>
</feature>
<dbReference type="Proteomes" id="UP000006906">
    <property type="component" value="Chromosome 10"/>
</dbReference>
<dbReference type="Gene3D" id="2.60.120.620">
    <property type="entry name" value="q2cbj1_9rhob like domain"/>
    <property type="match status" value="1"/>
</dbReference>
<evidence type="ECO:0000259" key="9">
    <source>
        <dbReference type="PROSITE" id="PS51471"/>
    </source>
</evidence>
<dbReference type="RefSeq" id="XP_042920529.1">
    <property type="nucleotide sequence ID" value="XM_043067131.1"/>
</dbReference>
<sequence>MRSSVTAAALLYAAAALAGVVNATVDSGAEELLIGWKGETYESRKDEASREVSARERKMQDRYGAEPWIETISWSPRAFIYHNFLSEAECDHLTDIGNKRVSRSLVVDSKTGQSKLDDIRTSYGAAFGRGEDPVIAAVEERIAEWTHLPPEYGEPMQILRYVDGQKYDAHWDWFDDPVHHAAYLHEGNRYATVLLYLSGVEGGGETNLPLADPIDKEAQTLPDASPCGAKYGISVKPRKGDALLFFDMDIEFFDMDIEGGKGDRKALHASCPTLKGMKWTATKWIHNKPYMGKYDPLRTAGRCADTGGNCAARAAAGECTSNMDKMVGPAGECRKSCNDCVDCPAGDILCARRNMRSLVRTRAAAAAAAASRSSS</sequence>
<dbReference type="Pfam" id="PF13640">
    <property type="entry name" value="2OG-FeII_Oxy_3"/>
    <property type="match status" value="1"/>
</dbReference>
<dbReference type="GO" id="GO:0005506">
    <property type="term" value="F:iron ion binding"/>
    <property type="evidence" value="ECO:0007669"/>
    <property type="project" value="InterPro"/>
</dbReference>
<comment type="catalytic activity">
    <reaction evidence="7">
        <text>L-prolyl-[collagen] + 2-oxoglutarate + O2 = trans-4-hydroxy-L-prolyl-[collagen] + succinate + CO2</text>
        <dbReference type="Rhea" id="RHEA:18945"/>
        <dbReference type="Rhea" id="RHEA-COMP:11676"/>
        <dbReference type="Rhea" id="RHEA-COMP:11680"/>
        <dbReference type="ChEBI" id="CHEBI:15379"/>
        <dbReference type="ChEBI" id="CHEBI:16526"/>
        <dbReference type="ChEBI" id="CHEBI:16810"/>
        <dbReference type="ChEBI" id="CHEBI:30031"/>
        <dbReference type="ChEBI" id="CHEBI:50342"/>
        <dbReference type="ChEBI" id="CHEBI:61965"/>
        <dbReference type="EC" id="1.14.11.2"/>
    </reaction>
</comment>
<dbReference type="InParanoid" id="A0A2K3DBS4"/>
<reference evidence="10 11" key="1">
    <citation type="journal article" date="2007" name="Science">
        <title>The Chlamydomonas genome reveals the evolution of key animal and plant functions.</title>
        <authorList>
            <person name="Merchant S.S."/>
            <person name="Prochnik S.E."/>
            <person name="Vallon O."/>
            <person name="Harris E.H."/>
            <person name="Karpowicz S.J."/>
            <person name="Witman G.B."/>
            <person name="Terry A."/>
            <person name="Salamov A."/>
            <person name="Fritz-Laylin L.K."/>
            <person name="Marechal-Drouard L."/>
            <person name="Marshall W.F."/>
            <person name="Qu L.H."/>
            <person name="Nelson D.R."/>
            <person name="Sanderfoot A.A."/>
            <person name="Spalding M.H."/>
            <person name="Kapitonov V.V."/>
            <person name="Ren Q."/>
            <person name="Ferris P."/>
            <person name="Lindquist E."/>
            <person name="Shapiro H."/>
            <person name="Lucas S.M."/>
            <person name="Grimwood J."/>
            <person name="Schmutz J."/>
            <person name="Cardol P."/>
            <person name="Cerutti H."/>
            <person name="Chanfreau G."/>
            <person name="Chen C.L."/>
            <person name="Cognat V."/>
            <person name="Croft M.T."/>
            <person name="Dent R."/>
            <person name="Dutcher S."/>
            <person name="Fernandez E."/>
            <person name="Fukuzawa H."/>
            <person name="Gonzalez-Ballester D."/>
            <person name="Gonzalez-Halphen D."/>
            <person name="Hallmann A."/>
            <person name="Hanikenne M."/>
            <person name="Hippler M."/>
            <person name="Inwood W."/>
            <person name="Jabbari K."/>
            <person name="Kalanon M."/>
            <person name="Kuras R."/>
            <person name="Lefebvre P.A."/>
            <person name="Lemaire S.D."/>
            <person name="Lobanov A.V."/>
            <person name="Lohr M."/>
            <person name="Manuell A."/>
            <person name="Meier I."/>
            <person name="Mets L."/>
            <person name="Mittag M."/>
            <person name="Mittelmeier T."/>
            <person name="Moroney J.V."/>
            <person name="Moseley J."/>
            <person name="Napoli C."/>
            <person name="Nedelcu A.M."/>
            <person name="Niyogi K."/>
            <person name="Novoselov S.V."/>
            <person name="Paulsen I.T."/>
            <person name="Pazour G."/>
            <person name="Purton S."/>
            <person name="Ral J.P."/>
            <person name="Riano-Pachon D.M."/>
            <person name="Riekhof W."/>
            <person name="Rymarquis L."/>
            <person name="Schroda M."/>
            <person name="Stern D."/>
            <person name="Umen J."/>
            <person name="Willows R."/>
            <person name="Wilson N."/>
            <person name="Zimmer S.L."/>
            <person name="Allmer J."/>
            <person name="Balk J."/>
            <person name="Bisova K."/>
            <person name="Chen C.J."/>
            <person name="Elias M."/>
            <person name="Gendler K."/>
            <person name="Hauser C."/>
            <person name="Lamb M.R."/>
            <person name="Ledford H."/>
            <person name="Long J.C."/>
            <person name="Minagawa J."/>
            <person name="Page M.D."/>
            <person name="Pan J."/>
            <person name="Pootakham W."/>
            <person name="Roje S."/>
            <person name="Rose A."/>
            <person name="Stahlberg E."/>
            <person name="Terauchi A.M."/>
            <person name="Yang P."/>
            <person name="Ball S."/>
            <person name="Bowler C."/>
            <person name="Dieckmann C.L."/>
            <person name="Gladyshev V.N."/>
            <person name="Green P."/>
            <person name="Jorgensen R."/>
            <person name="Mayfield S."/>
            <person name="Mueller-Roeber B."/>
            <person name="Rajamani S."/>
            <person name="Sayre R.T."/>
            <person name="Brokstein P."/>
            <person name="Dubchak I."/>
            <person name="Goodstein D."/>
            <person name="Hornick L."/>
            <person name="Huang Y.W."/>
            <person name="Jhaveri J."/>
            <person name="Luo Y."/>
            <person name="Martinez D."/>
            <person name="Ngau W.C."/>
            <person name="Otillar B."/>
            <person name="Poliakov A."/>
            <person name="Porter A."/>
            <person name="Szajkowski L."/>
            <person name="Werner G."/>
            <person name="Zhou K."/>
            <person name="Grigoriev I.V."/>
            <person name="Rokhsar D.S."/>
            <person name="Grossman A.R."/>
        </authorList>
    </citation>
    <scope>NUCLEOTIDE SEQUENCE [LARGE SCALE GENOMIC DNA]</scope>
    <source>
        <strain evidence="11">CC-503</strain>
    </source>
</reference>
<keyword evidence="3" id="KW-0479">Metal-binding</keyword>
<keyword evidence="8" id="KW-0732">Signal</keyword>
<dbReference type="AlphaFoldDB" id="A0A2K3DBS4"/>
<comment type="cofactor">
    <cofactor evidence="1">
        <name>L-ascorbate</name>
        <dbReference type="ChEBI" id="CHEBI:38290"/>
    </cofactor>
</comment>
<accession>A0A2K3DBS4</accession>
<evidence type="ECO:0000256" key="6">
    <source>
        <dbReference type="ARBA" id="ARBA00023004"/>
    </source>
</evidence>
<keyword evidence="5" id="KW-0560">Oxidoreductase</keyword>